<dbReference type="eggNOG" id="COG1657">
    <property type="taxonomic scope" value="Bacteria"/>
</dbReference>
<dbReference type="InterPro" id="IPR012854">
    <property type="entry name" value="Cu_amine_oxidase-like_N"/>
</dbReference>
<feature type="domain" description="Copper amine oxidase-like N-terminal" evidence="2">
    <location>
        <begin position="620"/>
        <end position="723"/>
    </location>
</feature>
<dbReference type="Pfam" id="PF07833">
    <property type="entry name" value="Cu_amine_oxidN1"/>
    <property type="match status" value="1"/>
</dbReference>
<comment type="caution">
    <text evidence="3">The sequence shown here is derived from an EMBL/GenBank/DDBJ whole genome shotgun (WGS) entry which is preliminary data.</text>
</comment>
<proteinExistence type="predicted"/>
<dbReference type="EMBL" id="CAOS01000010">
    <property type="protein sequence ID" value="CCO08443.1"/>
    <property type="molecule type" value="Genomic_DNA"/>
</dbReference>
<feature type="chain" id="PRO_5010306772" evidence="1">
    <location>
        <begin position="31"/>
        <end position="725"/>
    </location>
</feature>
<organism evidence="3 4">
    <name type="scientific">Desulforamulus hydrothermalis Lam5 = DSM 18033</name>
    <dbReference type="NCBI Taxonomy" id="1121428"/>
    <lineage>
        <taxon>Bacteria</taxon>
        <taxon>Bacillati</taxon>
        <taxon>Bacillota</taxon>
        <taxon>Clostridia</taxon>
        <taxon>Eubacteriales</taxon>
        <taxon>Peptococcaceae</taxon>
        <taxon>Desulforamulus</taxon>
    </lineage>
</organism>
<evidence type="ECO:0000259" key="2">
    <source>
        <dbReference type="Pfam" id="PF07833"/>
    </source>
</evidence>
<dbReference type="Proteomes" id="UP000009315">
    <property type="component" value="Unassembled WGS sequence"/>
</dbReference>
<sequence length="725" mass="77973">MKKTRKVVSTLVAMSLVGGILLPAAGPAFAYSKNSVSKVISIQNDNEYHQIGNITIREDKDYNNDFQPGDVFVLTLPSGVEFDRDSEINAIWKNDTENGTVDIRYITDSKIEVTMPSTVEDGKNDQIILQNVRIKAKSSVNGDIKIKIDGKDSAVTSQELLIARAFDGDAVVTVDEVETIGESGKGGTITIEEAAVGSMNDDNEQEITIKLPSKFDWDEAEMVDNADENIKFLGGFDGINPTNVSIEGRTLKIKFDSADRGRDDLRGYIEIDPYIVADNDAKYGDVEVTVDGDNVDSTDVVIAKYADFGVEASVKKVEEFIAGRMDEETEEITLEENVKNTLVAGRKLTLTLPTWVKVTEVNFTKGDDYVEVSEIDDNEVTLKVTNEELDDTKEIKFKLTMSIEANKSGDIEMAIGGKAGAEGKLVVAKAVAPVTIEAAKSPVKVGVKSQAIGDIVITETKAGAIADENDYDDSDGKTELRVKLTDGVEWNDYKVEVIEGNLELDDDNIDTADGDDSVLIIPIKNESSKASKIKISGITVDLTRNIPEGEVKAEVKGSAIVHNDKAMIGYDEDGGDSSLDKGEFNTSTAAKAVAAVVVTPAPEAGTAMFEIGSSIYTAGGVTKVMDAAPYIKNGRTYVPVRYLAYALGVSENDVAYENGVVTLKKGNDTIKLTIGSTTLLKNDAATTMDVAPEVTNGRTMLPARFVAEALGANVGYANGKVVISY</sequence>
<evidence type="ECO:0000313" key="4">
    <source>
        <dbReference type="Proteomes" id="UP000009315"/>
    </source>
</evidence>
<reference evidence="3 4" key="1">
    <citation type="journal article" date="2013" name="Genome Announc.">
        <title>Genome Sequence of the Sulfate-Reducing Bacterium Desulfotomaculum hydrothermale Lam5(T).</title>
        <authorList>
            <person name="Amin O."/>
            <person name="Fardeau M.L."/>
            <person name="Valette O."/>
            <person name="Hirschler-Rea A."/>
            <person name="Barbe V."/>
            <person name="Medigue C."/>
            <person name="Vacherie B."/>
            <person name="Ollivier B."/>
            <person name="Bertin P.N."/>
            <person name="Dolla A."/>
        </authorList>
    </citation>
    <scope>NUCLEOTIDE SEQUENCE [LARGE SCALE GENOMIC DNA]</scope>
    <source>
        <strain evidence="4">Lam5 / DSM 18033</strain>
    </source>
</reference>
<evidence type="ECO:0000313" key="3">
    <source>
        <dbReference type="EMBL" id="CCO08443.1"/>
    </source>
</evidence>
<dbReference type="STRING" id="1121428.DESHY_30133"/>
<gene>
    <name evidence="3" type="ORF">DESHY_30133</name>
</gene>
<keyword evidence="4" id="KW-1185">Reference proteome</keyword>
<dbReference type="SUPFAM" id="SSF55383">
    <property type="entry name" value="Copper amine oxidase, domain N"/>
    <property type="match status" value="2"/>
</dbReference>
<accession>K8EA32</accession>
<dbReference type="OrthoDB" id="2023214at2"/>
<protein>
    <submittedName>
        <fullName evidence="3">Copper amine oxidase domain protein</fullName>
    </submittedName>
</protein>
<name>K8EA32_9FIRM</name>
<keyword evidence="1" id="KW-0732">Signal</keyword>
<dbReference type="Gene3D" id="3.30.457.10">
    <property type="entry name" value="Copper amine oxidase-like, N-terminal domain"/>
    <property type="match status" value="2"/>
</dbReference>
<dbReference type="AlphaFoldDB" id="K8EA32"/>
<feature type="signal peptide" evidence="1">
    <location>
        <begin position="1"/>
        <end position="30"/>
    </location>
</feature>
<evidence type="ECO:0000256" key="1">
    <source>
        <dbReference type="SAM" id="SignalP"/>
    </source>
</evidence>
<dbReference type="RefSeq" id="WP_008411863.1">
    <property type="nucleotide sequence ID" value="NZ_CAOS01000010.1"/>
</dbReference>
<dbReference type="InterPro" id="IPR036582">
    <property type="entry name" value="Mao_N_sf"/>
</dbReference>